<evidence type="ECO:0000313" key="4">
    <source>
        <dbReference type="EnsemblMetazoa" id="G22167.1:cds"/>
    </source>
</evidence>
<dbReference type="InterPro" id="IPR006085">
    <property type="entry name" value="XPG_DNA_repair_N"/>
</dbReference>
<protein>
    <recommendedName>
        <fullName evidence="3">XPG N-terminal domain-containing protein</fullName>
    </recommendedName>
</protein>
<evidence type="ECO:0000259" key="3">
    <source>
        <dbReference type="Pfam" id="PF00752"/>
    </source>
</evidence>
<dbReference type="AlphaFoldDB" id="A0A8W8K2Q0"/>
<sequence length="742" mass="84923">MGISGLTTFMDDNLKLIKEFPLHDTKLVIDGNNLYHLIFYNNHVDFLHGGDYDQYARKIKEFFSLLSSCNIQPYVVFDGGYEQDDKKFQTILKRVQQRLEMAMHMAKGQRGKVMPILAYDTFRAVLLEIKVPFAVCDFEADKEIGILANQLDCPVLSYDSDFYILPLSAGFIPFDSVNFTLQEGRREDDSVYHYLPARRYHVDNFVKFFPSLGREVLPLLATLLGNDYVDIRIFHAFYSSVRSHENIKTQFRIPKTHTKMQKVISWLESLENYNEGIDKIMSTALTPIQKETITVAIRKTLEAFTANASDTEFSLHSYFMENENSEGKLHSVGNPIKGYNGSIIPTWYACLHRQGFLPPSSLDVITLHRKFLLPQVEGPKTTSSYHCSVKLRECMYGILLSEDIAVLGKTEEMATNRKFAVEEYDRNNYQLKKNIVCPEIMLEGYGSLPKLSDIPELSPSDKENIVHLVLDIPSFGLDNMTKDLEFVLGIVLFWIKNADPKVTVYHLKTVLVCLLMLKVKWVLIHHGATGCEENMIETAVLSMPTENIKEVRTKLHPYSARPEHSRKHPVDSDLIHSFAQLQTCILAAMHLNFLLLCPFPSPSVSHIFSGTFLYNFCMELQKRRSPDMFINELLSKDSNLQQVYQCLLDAVMNVLDPEGLTEESKYKKRSKAHKCKSKKDKNTDQSACSPENVKPEVKKKRKTTTQYVANCPLTNRFAFLDMSGESLDESDEDEEMKDELSV</sequence>
<dbReference type="Pfam" id="PF00752">
    <property type="entry name" value="XPG_N"/>
    <property type="match status" value="1"/>
</dbReference>
<dbReference type="InterPro" id="IPR026832">
    <property type="entry name" value="Asteroid"/>
</dbReference>
<dbReference type="Gene3D" id="3.40.50.1010">
    <property type="entry name" value="5'-nuclease"/>
    <property type="match status" value="1"/>
</dbReference>
<dbReference type="SUPFAM" id="SSF88723">
    <property type="entry name" value="PIN domain-like"/>
    <property type="match status" value="1"/>
</dbReference>
<dbReference type="OrthoDB" id="25987at2759"/>
<organism evidence="4 5">
    <name type="scientific">Magallana gigas</name>
    <name type="common">Pacific oyster</name>
    <name type="synonym">Crassostrea gigas</name>
    <dbReference type="NCBI Taxonomy" id="29159"/>
    <lineage>
        <taxon>Eukaryota</taxon>
        <taxon>Metazoa</taxon>
        <taxon>Spiralia</taxon>
        <taxon>Lophotrochozoa</taxon>
        <taxon>Mollusca</taxon>
        <taxon>Bivalvia</taxon>
        <taxon>Autobranchia</taxon>
        <taxon>Pteriomorphia</taxon>
        <taxon>Ostreida</taxon>
        <taxon>Ostreoidea</taxon>
        <taxon>Ostreidae</taxon>
        <taxon>Magallana</taxon>
    </lineage>
</organism>
<dbReference type="GO" id="GO:0004518">
    <property type="term" value="F:nuclease activity"/>
    <property type="evidence" value="ECO:0007669"/>
    <property type="project" value="InterPro"/>
</dbReference>
<dbReference type="OMA" id="DARCWYE"/>
<dbReference type="PANTHER" id="PTHR15665:SF1">
    <property type="entry name" value="PROTEIN ASTEROID HOMOLOG 1"/>
    <property type="match status" value="1"/>
</dbReference>
<dbReference type="PANTHER" id="PTHR15665">
    <property type="entry name" value="ASTEROID PROTEIN"/>
    <property type="match status" value="1"/>
</dbReference>
<name>A0A8W8K2Q0_MAGGI</name>
<accession>A0A8W8K2Q0</accession>
<reference evidence="4" key="1">
    <citation type="submission" date="2022-08" db="UniProtKB">
        <authorList>
            <consortium name="EnsemblMetazoa"/>
        </authorList>
    </citation>
    <scope>IDENTIFICATION</scope>
    <source>
        <strain evidence="4">05x7-T-G4-1.051#20</strain>
    </source>
</reference>
<comment type="similarity">
    <text evidence="1">Belongs to the asteroid family.</text>
</comment>
<evidence type="ECO:0000313" key="5">
    <source>
        <dbReference type="Proteomes" id="UP000005408"/>
    </source>
</evidence>
<feature type="compositionally biased region" description="Acidic residues" evidence="2">
    <location>
        <begin position="726"/>
        <end position="742"/>
    </location>
</feature>
<dbReference type="EnsemblMetazoa" id="G22167.1">
    <property type="protein sequence ID" value="G22167.1:cds"/>
    <property type="gene ID" value="G22167"/>
</dbReference>
<keyword evidence="5" id="KW-1185">Reference proteome</keyword>
<dbReference type="Proteomes" id="UP000005408">
    <property type="component" value="Unassembled WGS sequence"/>
</dbReference>
<feature type="region of interest" description="Disordered" evidence="2">
    <location>
        <begin position="722"/>
        <end position="742"/>
    </location>
</feature>
<evidence type="ECO:0000256" key="1">
    <source>
        <dbReference type="ARBA" id="ARBA00007398"/>
    </source>
</evidence>
<evidence type="ECO:0000256" key="2">
    <source>
        <dbReference type="SAM" id="MobiDB-lite"/>
    </source>
</evidence>
<feature type="domain" description="XPG N-terminal" evidence="3">
    <location>
        <begin position="1"/>
        <end position="100"/>
    </location>
</feature>
<dbReference type="InterPro" id="IPR029060">
    <property type="entry name" value="PIN-like_dom_sf"/>
</dbReference>
<proteinExistence type="inferred from homology"/>
<feature type="region of interest" description="Disordered" evidence="2">
    <location>
        <begin position="671"/>
        <end position="703"/>
    </location>
</feature>